<dbReference type="AlphaFoldDB" id="A0A3S4V2B3"/>
<dbReference type="GO" id="GO:0006631">
    <property type="term" value="P:fatty acid metabolic process"/>
    <property type="evidence" value="ECO:0007669"/>
    <property type="project" value="TreeGrafter"/>
</dbReference>
<proteinExistence type="inferred from homology"/>
<reference evidence="4 5" key="1">
    <citation type="submission" date="2018-12" db="EMBL/GenBank/DDBJ databases">
        <authorList>
            <consortium name="Pathogen Informatics"/>
        </authorList>
    </citation>
    <scope>NUCLEOTIDE SEQUENCE [LARGE SCALE GENOMIC DNA]</scope>
    <source>
        <strain evidence="4 5">NCTC13652</strain>
    </source>
</reference>
<evidence type="ECO:0000256" key="1">
    <source>
        <dbReference type="ARBA" id="ARBA00006432"/>
    </source>
</evidence>
<dbReference type="OrthoDB" id="5240965at2"/>
<dbReference type="Gene3D" id="3.40.50.12780">
    <property type="entry name" value="N-terminal domain of ligase-like"/>
    <property type="match status" value="1"/>
</dbReference>
<evidence type="ECO:0000313" key="5">
    <source>
        <dbReference type="Proteomes" id="UP000277858"/>
    </source>
</evidence>
<keyword evidence="2 4" id="KW-0436">Ligase</keyword>
<accession>A0A3S4V2B3</accession>
<dbReference type="RefSeq" id="WP_126412693.1">
    <property type="nucleotide sequence ID" value="NZ_LR134473.1"/>
</dbReference>
<organism evidence="4 5">
    <name type="scientific">Acidipropionibacterium jensenii</name>
    <dbReference type="NCBI Taxonomy" id="1749"/>
    <lineage>
        <taxon>Bacteria</taxon>
        <taxon>Bacillati</taxon>
        <taxon>Actinomycetota</taxon>
        <taxon>Actinomycetes</taxon>
        <taxon>Propionibacteriales</taxon>
        <taxon>Propionibacteriaceae</taxon>
        <taxon>Acidipropionibacterium</taxon>
    </lineage>
</organism>
<dbReference type="InterPro" id="IPR045851">
    <property type="entry name" value="AMP-bd_C_sf"/>
</dbReference>
<feature type="compositionally biased region" description="Basic and acidic residues" evidence="3">
    <location>
        <begin position="332"/>
        <end position="354"/>
    </location>
</feature>
<dbReference type="InterPro" id="IPR042099">
    <property type="entry name" value="ANL_N_sf"/>
</dbReference>
<comment type="similarity">
    <text evidence="1">Belongs to the ATP-dependent AMP-binding enzyme family.</text>
</comment>
<dbReference type="Proteomes" id="UP000277858">
    <property type="component" value="Chromosome"/>
</dbReference>
<dbReference type="EMBL" id="LR134473">
    <property type="protein sequence ID" value="VEI03194.1"/>
    <property type="molecule type" value="Genomic_DNA"/>
</dbReference>
<dbReference type="Gene3D" id="3.30.300.30">
    <property type="match status" value="1"/>
</dbReference>
<protein>
    <submittedName>
        <fullName evidence="4">O-succinylbenzoic acid--CoA ligase</fullName>
    </submittedName>
</protein>
<dbReference type="SUPFAM" id="SSF56801">
    <property type="entry name" value="Acetyl-CoA synthetase-like"/>
    <property type="match status" value="1"/>
</dbReference>
<keyword evidence="5" id="KW-1185">Reference proteome</keyword>
<dbReference type="STRING" id="1122997.GCA_000425285_02442"/>
<evidence type="ECO:0000256" key="3">
    <source>
        <dbReference type="SAM" id="MobiDB-lite"/>
    </source>
</evidence>
<feature type="region of interest" description="Disordered" evidence="3">
    <location>
        <begin position="331"/>
        <end position="363"/>
    </location>
</feature>
<dbReference type="PANTHER" id="PTHR43201">
    <property type="entry name" value="ACYL-COA SYNTHETASE"/>
    <property type="match status" value="1"/>
</dbReference>
<dbReference type="PANTHER" id="PTHR43201:SF5">
    <property type="entry name" value="MEDIUM-CHAIN ACYL-COA LIGASE ACSF2, MITOCHONDRIAL"/>
    <property type="match status" value="1"/>
</dbReference>
<sequence>MSPSPSTEPVVLSADRRALDEFWSAHRRHQLIGLRTSGTTTGNGRIIVRTTDSWVDSFPPTARICALTSADTVWIPGPMGATMNLFAACLAQHTGARWTVDDPRSATVWQLTPARLTKVLDAGLPGSDRLRGVIVAGDGLSPVVRDRARAAGLAVTHYYGAAELSMIAMGSCRDDLELFDRVEVSIRSGHIWVRSPWLSRGYLHPHPRGSLRVDPDGFATVGDHGELDGRHLTVTGRDGAVTTAGQTILLAPLLARLQPLAHGDVFLVGSPHEGVGEVLTAVVTEADDLPVLRGWARAHLEGADRPRRWLCVPDPPLTEAGKIDIGVLGRDSLSRHSSDGRPPGRHDLGRHDLGRSTLDGSEE</sequence>
<evidence type="ECO:0000313" key="4">
    <source>
        <dbReference type="EMBL" id="VEI03194.1"/>
    </source>
</evidence>
<dbReference type="GO" id="GO:0031956">
    <property type="term" value="F:medium-chain fatty acid-CoA ligase activity"/>
    <property type="evidence" value="ECO:0007669"/>
    <property type="project" value="TreeGrafter"/>
</dbReference>
<evidence type="ECO:0000256" key="2">
    <source>
        <dbReference type="ARBA" id="ARBA00022598"/>
    </source>
</evidence>
<gene>
    <name evidence="4" type="ORF">NCTC13652_01393</name>
</gene>
<name>A0A3S4V2B3_9ACTN</name>